<name>A0AAV3U9Q2_9ALTE</name>
<comment type="caution">
    <text evidence="1">The sequence shown here is derived from an EMBL/GenBank/DDBJ whole genome shotgun (WGS) entry which is preliminary data.</text>
</comment>
<dbReference type="AlphaFoldDB" id="A0AAV3U9Q2"/>
<dbReference type="EMBL" id="BAABLX010000080">
    <property type="protein sequence ID" value="GAA4961316.1"/>
    <property type="molecule type" value="Genomic_DNA"/>
</dbReference>
<proteinExistence type="predicted"/>
<protein>
    <submittedName>
        <fullName evidence="1">Uncharacterized protein</fullName>
    </submittedName>
</protein>
<evidence type="ECO:0000313" key="1">
    <source>
        <dbReference type="EMBL" id="GAA4961316.1"/>
    </source>
</evidence>
<gene>
    <name evidence="1" type="ORF">GCM10025791_48520</name>
</gene>
<sequence length="165" mass="18112">MIIESKLSKEEANLYNPAYVGVVLYQAIRECSEKNQQGLHCSLLYLIAPLALCGRYSSVLPASISTPLAGWASECEGYLVGFANSVSAYIDVVNMAIVFLLEQEAIFLSENGYFQIKNEAMPKLPAMVNKNETFKKAFLGAGFLGRWFGQSPSVEGIYTHLGVMP</sequence>
<dbReference type="InterPro" id="IPR045390">
    <property type="entry name" value="ABC-3C_MC3"/>
</dbReference>
<organism evidence="1 2">
    <name type="scientific">Halioxenophilus aromaticivorans</name>
    <dbReference type="NCBI Taxonomy" id="1306992"/>
    <lineage>
        <taxon>Bacteria</taxon>
        <taxon>Pseudomonadati</taxon>
        <taxon>Pseudomonadota</taxon>
        <taxon>Gammaproteobacteria</taxon>
        <taxon>Alteromonadales</taxon>
        <taxon>Alteromonadaceae</taxon>
        <taxon>Halioxenophilus</taxon>
    </lineage>
</organism>
<reference evidence="2" key="1">
    <citation type="journal article" date="2019" name="Int. J. Syst. Evol. Microbiol.">
        <title>The Global Catalogue of Microorganisms (GCM) 10K type strain sequencing project: providing services to taxonomists for standard genome sequencing and annotation.</title>
        <authorList>
            <consortium name="The Broad Institute Genomics Platform"/>
            <consortium name="The Broad Institute Genome Sequencing Center for Infectious Disease"/>
            <person name="Wu L."/>
            <person name="Ma J."/>
        </authorList>
    </citation>
    <scope>NUCLEOTIDE SEQUENCE [LARGE SCALE GENOMIC DNA]</scope>
    <source>
        <strain evidence="2">JCM 19134</strain>
    </source>
</reference>
<dbReference type="RefSeq" id="WP_345428070.1">
    <property type="nucleotide sequence ID" value="NZ_AP031496.1"/>
</dbReference>
<dbReference type="Proteomes" id="UP001409585">
    <property type="component" value="Unassembled WGS sequence"/>
</dbReference>
<dbReference type="Pfam" id="PF20131">
    <property type="entry name" value="MC3"/>
    <property type="match status" value="1"/>
</dbReference>
<evidence type="ECO:0000313" key="2">
    <source>
        <dbReference type="Proteomes" id="UP001409585"/>
    </source>
</evidence>
<keyword evidence="2" id="KW-1185">Reference proteome</keyword>
<accession>A0AAV3U9Q2</accession>